<dbReference type="GO" id="GO:0000398">
    <property type="term" value="P:mRNA splicing, via spliceosome"/>
    <property type="evidence" value="ECO:0007669"/>
    <property type="project" value="UniProtKB-UniRule"/>
</dbReference>
<protein>
    <recommendedName>
        <fullName evidence="7">Pre-mRNA-splicing factor SLU7</fullName>
    </recommendedName>
</protein>
<feature type="region of interest" description="Disordered" evidence="8">
    <location>
        <begin position="34"/>
        <end position="91"/>
    </location>
</feature>
<evidence type="ECO:0000256" key="8">
    <source>
        <dbReference type="SAM" id="MobiDB-lite"/>
    </source>
</evidence>
<comment type="function">
    <text evidence="7">Involved in pre-mRNA splicing.</text>
</comment>
<dbReference type="EMBL" id="BTFZ01000001">
    <property type="protein sequence ID" value="GMM32911.1"/>
    <property type="molecule type" value="Genomic_DNA"/>
</dbReference>
<comment type="caution">
    <text evidence="10">The sequence shown here is derived from an EMBL/GenBank/DDBJ whole genome shotgun (WGS) entry which is preliminary data.</text>
</comment>
<name>A0AAV5QEA7_9ASCO</name>
<feature type="domain" description="Pre-mRNA-splicing factor SLU7" evidence="9">
    <location>
        <begin position="174"/>
        <end position="390"/>
    </location>
</feature>
<dbReference type="RefSeq" id="XP_064849911.1">
    <property type="nucleotide sequence ID" value="XM_064993839.1"/>
</dbReference>
<keyword evidence="6 7" id="KW-0539">Nucleus</keyword>
<evidence type="ECO:0000256" key="7">
    <source>
        <dbReference type="RuleBase" id="RU367071"/>
    </source>
</evidence>
<gene>
    <name evidence="10" type="ORF">DASC09_002360</name>
</gene>
<evidence type="ECO:0000256" key="2">
    <source>
        <dbReference type="ARBA" id="ARBA00007203"/>
    </source>
</evidence>
<evidence type="ECO:0000256" key="6">
    <source>
        <dbReference type="ARBA" id="ARBA00023242"/>
    </source>
</evidence>
<dbReference type="InterPro" id="IPR021715">
    <property type="entry name" value="Slu7_dom"/>
</dbReference>
<evidence type="ECO:0000313" key="11">
    <source>
        <dbReference type="Proteomes" id="UP001360560"/>
    </source>
</evidence>
<keyword evidence="11" id="KW-1185">Reference proteome</keyword>
<accession>A0AAV5QEA7</accession>
<evidence type="ECO:0000256" key="4">
    <source>
        <dbReference type="ARBA" id="ARBA00022728"/>
    </source>
</evidence>
<dbReference type="PANTHER" id="PTHR12942:SF2">
    <property type="entry name" value="PRE-MRNA-SPLICING FACTOR SLU7"/>
    <property type="match status" value="1"/>
</dbReference>
<comment type="similarity">
    <text evidence="2 7">Belongs to the SLU7 family.</text>
</comment>
<keyword evidence="3 7" id="KW-0507">mRNA processing</keyword>
<keyword evidence="5 7" id="KW-0508">mRNA splicing</keyword>
<evidence type="ECO:0000256" key="5">
    <source>
        <dbReference type="ARBA" id="ARBA00023187"/>
    </source>
</evidence>
<evidence type="ECO:0000313" key="10">
    <source>
        <dbReference type="EMBL" id="GMM32911.1"/>
    </source>
</evidence>
<comment type="subcellular location">
    <subcellularLocation>
        <location evidence="1 7">Nucleus</location>
    </subcellularLocation>
</comment>
<dbReference type="Pfam" id="PF11708">
    <property type="entry name" value="Slu7"/>
    <property type="match status" value="1"/>
</dbReference>
<organism evidence="10 11">
    <name type="scientific">Saccharomycopsis crataegensis</name>
    <dbReference type="NCBI Taxonomy" id="43959"/>
    <lineage>
        <taxon>Eukaryota</taxon>
        <taxon>Fungi</taxon>
        <taxon>Dikarya</taxon>
        <taxon>Ascomycota</taxon>
        <taxon>Saccharomycotina</taxon>
        <taxon>Saccharomycetes</taxon>
        <taxon>Saccharomycopsidaceae</taxon>
        <taxon>Saccharomycopsis</taxon>
    </lineage>
</organism>
<evidence type="ECO:0000256" key="1">
    <source>
        <dbReference type="ARBA" id="ARBA00004123"/>
    </source>
</evidence>
<keyword evidence="4 7" id="KW-0747">Spliceosome</keyword>
<dbReference type="PANTHER" id="PTHR12942">
    <property type="entry name" value="STEP II SPLICING FACTOR SLU7"/>
    <property type="match status" value="1"/>
</dbReference>
<evidence type="ECO:0000259" key="9">
    <source>
        <dbReference type="Pfam" id="PF11708"/>
    </source>
</evidence>
<evidence type="ECO:0000256" key="3">
    <source>
        <dbReference type="ARBA" id="ARBA00022664"/>
    </source>
</evidence>
<dbReference type="AlphaFoldDB" id="A0AAV5QEA7"/>
<dbReference type="GO" id="GO:0030628">
    <property type="term" value="F:pre-mRNA 3'-splice site binding"/>
    <property type="evidence" value="ECO:0007669"/>
    <property type="project" value="UniProtKB-UniRule"/>
</dbReference>
<dbReference type="InterPro" id="IPR039974">
    <property type="entry name" value="Splicing_factor_SLU7"/>
</dbReference>
<proteinExistence type="inferred from homology"/>
<dbReference type="GeneID" id="90070890"/>
<comment type="subunit">
    <text evidence="7">Associated with the spliceosome.</text>
</comment>
<dbReference type="GO" id="GO:0005681">
    <property type="term" value="C:spliceosomal complex"/>
    <property type="evidence" value="ECO:0007669"/>
    <property type="project" value="UniProtKB-UniRule"/>
</dbReference>
<dbReference type="Proteomes" id="UP001360560">
    <property type="component" value="Unassembled WGS sequence"/>
</dbReference>
<sequence length="391" mass="45281">MSRARLAKDNTKNKYIPEFIASAPWYQTENLSIDKVPVSSRDKSNNRDEQDKDDDKDYLAHQRKNRNEKPKNFSIASRGEGINDSHTRISDKNVLMAKRSNDHENSEVKKKKKKLLMFKNNKKIKCSNCGSMSHKKSDCLERQRKVSFKYREDSSTNTAPQDTIEVRDEEVLNNYDAKRDNYYGYDVKDWDNNIQRYRDAEKEKALKQGEAKEMNSEEEEEALELAELGLLGDEKPQNTMKQKGQKAPGEKIIRLLEDRAGYLESVTAQEQVEDEGEDTNVVKGRIKKLTYNPKTRSIIDPSAGEYNERNLFVRHFDGEAVEYEKMKQFAWNARQTAKPSNEDEQQMLKHLLENHPEATPTATALLVKKKKEEIMAKNSENKKALLDKYGS</sequence>
<feature type="compositionally biased region" description="Basic and acidic residues" evidence="8">
    <location>
        <begin position="40"/>
        <end position="71"/>
    </location>
</feature>
<reference evidence="10 11" key="1">
    <citation type="journal article" date="2023" name="Elife">
        <title>Identification of key yeast species and microbe-microbe interactions impacting larval growth of Drosophila in the wild.</title>
        <authorList>
            <person name="Mure A."/>
            <person name="Sugiura Y."/>
            <person name="Maeda R."/>
            <person name="Honda K."/>
            <person name="Sakurai N."/>
            <person name="Takahashi Y."/>
            <person name="Watada M."/>
            <person name="Katoh T."/>
            <person name="Gotoh A."/>
            <person name="Gotoh Y."/>
            <person name="Taniguchi I."/>
            <person name="Nakamura K."/>
            <person name="Hayashi T."/>
            <person name="Katayama T."/>
            <person name="Uemura T."/>
            <person name="Hattori Y."/>
        </authorList>
    </citation>
    <scope>NUCLEOTIDE SEQUENCE [LARGE SCALE GENOMIC DNA]</scope>
    <source>
        <strain evidence="10 11">SC-9</strain>
    </source>
</reference>
<feature type="compositionally biased region" description="Basic and acidic residues" evidence="8">
    <location>
        <begin position="81"/>
        <end position="91"/>
    </location>
</feature>